<name>A0A1H0LSA0_9MICO</name>
<evidence type="ECO:0000256" key="2">
    <source>
        <dbReference type="SAM" id="Phobius"/>
    </source>
</evidence>
<accession>A0A1H0LSA0</accession>
<evidence type="ECO:0000313" key="5">
    <source>
        <dbReference type="Proteomes" id="UP000199077"/>
    </source>
</evidence>
<dbReference type="Gene3D" id="2.130.10.10">
    <property type="entry name" value="YVTN repeat-like/Quinoprotein amine dehydrogenase"/>
    <property type="match status" value="1"/>
</dbReference>
<gene>
    <name evidence="4" type="ORF">SAMN04489867_0381</name>
</gene>
<keyword evidence="5" id="KW-1185">Reference proteome</keyword>
<keyword evidence="3" id="KW-0732">Signal</keyword>
<feature type="transmembrane region" description="Helical" evidence="2">
    <location>
        <begin position="328"/>
        <end position="356"/>
    </location>
</feature>
<feature type="compositionally biased region" description="Low complexity" evidence="1">
    <location>
        <begin position="280"/>
        <end position="304"/>
    </location>
</feature>
<dbReference type="InterPro" id="IPR011044">
    <property type="entry name" value="Quino_amine_DH_bsu"/>
</dbReference>
<protein>
    <recommendedName>
        <fullName evidence="6">WD40-like Beta Propeller Repeat</fullName>
    </recommendedName>
</protein>
<dbReference type="OrthoDB" id="9801244at2"/>
<evidence type="ECO:0000256" key="1">
    <source>
        <dbReference type="SAM" id="MobiDB-lite"/>
    </source>
</evidence>
<proteinExistence type="predicted"/>
<feature type="signal peptide" evidence="3">
    <location>
        <begin position="1"/>
        <end position="18"/>
    </location>
</feature>
<evidence type="ECO:0000256" key="3">
    <source>
        <dbReference type="SAM" id="SignalP"/>
    </source>
</evidence>
<sequence>MRCPRRLAAALLAAAVLAATLLAVGVVGVPSRARAATSATGRVDFRFEDDRIDESSGLALSVRHPHTVWTANDSGDSARVFAVDTRTGRTVGVHRFDAEVRDVEALAITPQGRMLVADIGDNGTSRDVVRIFWFDEPALGSTSGPRAASWELGYPDGPHDAEALAVDPRSGRILVITKDRVGGIYALPKSPSRRGVNRLTRVGAAPSTVTDAVFLPDGSALAVRTYTSLHLLDPDTFAGRGSSLLPLRPQGETLALAPDEDGVLVGSEGKRSRVQQVEVPALPGASGSGTATAPPTSTSSVTPTTTPPSQAPTSVAPRPPAAEPDSGFWTPTVVVVLGLASLLLAGVVFLVVRALWPERR</sequence>
<keyword evidence="2" id="KW-1133">Transmembrane helix</keyword>
<feature type="chain" id="PRO_5038784764" description="WD40-like Beta Propeller Repeat" evidence="3">
    <location>
        <begin position="19"/>
        <end position="360"/>
    </location>
</feature>
<dbReference type="STRING" id="443156.SAMN04489867_0381"/>
<dbReference type="InterPro" id="IPR015943">
    <property type="entry name" value="WD40/YVTN_repeat-like_dom_sf"/>
</dbReference>
<evidence type="ECO:0008006" key="6">
    <source>
        <dbReference type="Google" id="ProtNLM"/>
    </source>
</evidence>
<dbReference type="EMBL" id="LT629711">
    <property type="protein sequence ID" value="SDO70963.1"/>
    <property type="molecule type" value="Genomic_DNA"/>
</dbReference>
<dbReference type="RefSeq" id="WP_091780741.1">
    <property type="nucleotide sequence ID" value="NZ_LT629711.1"/>
</dbReference>
<reference evidence="5" key="1">
    <citation type="submission" date="2016-10" db="EMBL/GenBank/DDBJ databases">
        <authorList>
            <person name="Varghese N."/>
            <person name="Submissions S."/>
        </authorList>
    </citation>
    <scope>NUCLEOTIDE SEQUENCE [LARGE SCALE GENOMIC DNA]</scope>
    <source>
        <strain evidence="5">DSM 22329</strain>
    </source>
</reference>
<keyword evidence="2" id="KW-0472">Membrane</keyword>
<dbReference type="Proteomes" id="UP000199077">
    <property type="component" value="Chromosome I"/>
</dbReference>
<organism evidence="4 5">
    <name type="scientific">Pedococcus dokdonensis</name>
    <dbReference type="NCBI Taxonomy" id="443156"/>
    <lineage>
        <taxon>Bacteria</taxon>
        <taxon>Bacillati</taxon>
        <taxon>Actinomycetota</taxon>
        <taxon>Actinomycetes</taxon>
        <taxon>Micrococcales</taxon>
        <taxon>Intrasporangiaceae</taxon>
        <taxon>Pedococcus</taxon>
    </lineage>
</organism>
<evidence type="ECO:0000313" key="4">
    <source>
        <dbReference type="EMBL" id="SDO70963.1"/>
    </source>
</evidence>
<keyword evidence="2" id="KW-0812">Transmembrane</keyword>
<feature type="region of interest" description="Disordered" evidence="1">
    <location>
        <begin position="267"/>
        <end position="325"/>
    </location>
</feature>
<dbReference type="SUPFAM" id="SSF50969">
    <property type="entry name" value="YVTN repeat-like/Quinoprotein amine dehydrogenase"/>
    <property type="match status" value="1"/>
</dbReference>
<dbReference type="AlphaFoldDB" id="A0A1H0LSA0"/>